<comment type="caution">
    <text evidence="7">The sequence shown here is derived from an EMBL/GenBank/DDBJ whole genome shotgun (WGS) entry which is preliminary data.</text>
</comment>
<dbReference type="EMBL" id="CAKKLH010000024">
    <property type="protein sequence ID" value="CAH0099726.1"/>
    <property type="molecule type" value="Genomic_DNA"/>
</dbReference>
<dbReference type="AlphaFoldDB" id="A0A8J2WFK6"/>
<evidence type="ECO:0008006" key="9">
    <source>
        <dbReference type="Google" id="ProtNLM"/>
    </source>
</evidence>
<dbReference type="Pfam" id="PF04568">
    <property type="entry name" value="IATP"/>
    <property type="match status" value="1"/>
</dbReference>
<dbReference type="PANTHER" id="PTHR48417">
    <property type="entry name" value="ATP SYNTHASE F1 SUBUNIT EPSILON"/>
    <property type="match status" value="1"/>
</dbReference>
<dbReference type="SUPFAM" id="SSF64602">
    <property type="entry name" value="F1 ATPase inhibitor, IF1, C-terminal domain"/>
    <property type="match status" value="1"/>
</dbReference>
<keyword evidence="5" id="KW-0496">Mitochondrion</keyword>
<evidence type="ECO:0000313" key="8">
    <source>
        <dbReference type="Proteomes" id="UP000789390"/>
    </source>
</evidence>
<dbReference type="OrthoDB" id="10045676at2759"/>
<protein>
    <recommendedName>
        <fullName evidence="9">ATPase inhibitor, mitochondrial</fullName>
    </recommendedName>
</protein>
<evidence type="ECO:0000256" key="5">
    <source>
        <dbReference type="ARBA" id="ARBA00023128"/>
    </source>
</evidence>
<gene>
    <name evidence="7" type="ORF">DGAL_LOCUS1884</name>
</gene>
<dbReference type="InterPro" id="IPR007648">
    <property type="entry name" value="ATPase_inhibitor_mt"/>
</dbReference>
<evidence type="ECO:0000256" key="4">
    <source>
        <dbReference type="ARBA" id="ARBA00023054"/>
    </source>
</evidence>
<evidence type="ECO:0000256" key="3">
    <source>
        <dbReference type="ARBA" id="ARBA00022946"/>
    </source>
</evidence>
<keyword evidence="3" id="KW-0809">Transit peptide</keyword>
<feature type="coiled-coil region" evidence="6">
    <location>
        <begin position="65"/>
        <end position="99"/>
    </location>
</feature>
<dbReference type="PANTHER" id="PTHR48417:SF1">
    <property type="entry name" value="ATP SYNTHASE F1 SUBUNIT EPSILON"/>
    <property type="match status" value="1"/>
</dbReference>
<sequence>MALTRSVVALKLSRNLPIMSRLAYYSKDGGAGAIREAGGTFGKKEAADEERYFRKMQTEQLKSLKEHLDEEITFHQQRMKEHQDAIATHQKRIAELEQKKKA</sequence>
<dbReference type="Gene3D" id="1.20.5.500">
    <property type="entry name" value="Single helix bin"/>
    <property type="match status" value="1"/>
</dbReference>
<comment type="similarity">
    <text evidence="2">Belongs to the ATPase inhibitor family.</text>
</comment>
<name>A0A8J2WFK6_9CRUS</name>
<dbReference type="GO" id="GO:0042030">
    <property type="term" value="F:ATPase inhibitor activity"/>
    <property type="evidence" value="ECO:0007669"/>
    <property type="project" value="InterPro"/>
</dbReference>
<dbReference type="Proteomes" id="UP000789390">
    <property type="component" value="Unassembled WGS sequence"/>
</dbReference>
<evidence type="ECO:0000313" key="7">
    <source>
        <dbReference type="EMBL" id="CAH0099726.1"/>
    </source>
</evidence>
<evidence type="ECO:0000256" key="6">
    <source>
        <dbReference type="SAM" id="Coils"/>
    </source>
</evidence>
<keyword evidence="4 6" id="KW-0175">Coiled coil</keyword>
<reference evidence="7" key="1">
    <citation type="submission" date="2021-11" db="EMBL/GenBank/DDBJ databases">
        <authorList>
            <person name="Schell T."/>
        </authorList>
    </citation>
    <scope>NUCLEOTIDE SEQUENCE</scope>
    <source>
        <strain evidence="7">M5</strain>
    </source>
</reference>
<accession>A0A8J2WFK6</accession>
<evidence type="ECO:0000256" key="2">
    <source>
        <dbReference type="ARBA" id="ARBA00010901"/>
    </source>
</evidence>
<proteinExistence type="inferred from homology"/>
<organism evidence="7 8">
    <name type="scientific">Daphnia galeata</name>
    <dbReference type="NCBI Taxonomy" id="27404"/>
    <lineage>
        <taxon>Eukaryota</taxon>
        <taxon>Metazoa</taxon>
        <taxon>Ecdysozoa</taxon>
        <taxon>Arthropoda</taxon>
        <taxon>Crustacea</taxon>
        <taxon>Branchiopoda</taxon>
        <taxon>Diplostraca</taxon>
        <taxon>Cladocera</taxon>
        <taxon>Anomopoda</taxon>
        <taxon>Daphniidae</taxon>
        <taxon>Daphnia</taxon>
    </lineage>
</organism>
<evidence type="ECO:0000256" key="1">
    <source>
        <dbReference type="ARBA" id="ARBA00004173"/>
    </source>
</evidence>
<dbReference type="GO" id="GO:0005739">
    <property type="term" value="C:mitochondrion"/>
    <property type="evidence" value="ECO:0007669"/>
    <property type="project" value="UniProtKB-SubCell"/>
</dbReference>
<comment type="subcellular location">
    <subcellularLocation>
        <location evidence="1">Mitochondrion</location>
    </subcellularLocation>
</comment>
<keyword evidence="8" id="KW-1185">Reference proteome</keyword>
<dbReference type="FunFam" id="1.20.5.500:FF:000004">
    <property type="entry name" value="ATPase inhibitor A, mitochondrial"/>
    <property type="match status" value="1"/>
</dbReference>